<evidence type="ECO:0000259" key="9">
    <source>
        <dbReference type="Pfam" id="PF02811"/>
    </source>
</evidence>
<protein>
    <recommendedName>
        <fullName evidence="3 8">Histidinol-phosphatase</fullName>
        <shortName evidence="8">HolPase</shortName>
        <ecNumber evidence="3 8">3.1.3.15</ecNumber>
    </recommendedName>
</protein>
<dbReference type="PANTHER" id="PTHR21039:SF0">
    <property type="entry name" value="HISTIDINOL-PHOSPHATASE"/>
    <property type="match status" value="1"/>
</dbReference>
<accession>A0A1H0S7V7</accession>
<comment type="pathway">
    <text evidence="1 8">Amino-acid biosynthesis; L-histidine biosynthesis; L-histidine from 5-phospho-alpha-D-ribose 1-diphosphate: step 8/9.</text>
</comment>
<evidence type="ECO:0000256" key="6">
    <source>
        <dbReference type="ARBA" id="ARBA00023102"/>
    </source>
</evidence>
<dbReference type="Gene3D" id="3.20.20.140">
    <property type="entry name" value="Metal-dependent hydrolases"/>
    <property type="match status" value="1"/>
</dbReference>
<keyword evidence="4 8" id="KW-0028">Amino-acid biosynthesis</keyword>
<dbReference type="AlphaFoldDB" id="A0A1H0S7V7"/>
<evidence type="ECO:0000256" key="8">
    <source>
        <dbReference type="RuleBase" id="RU366003"/>
    </source>
</evidence>
<evidence type="ECO:0000313" key="10">
    <source>
        <dbReference type="EMBL" id="SDP37609.1"/>
    </source>
</evidence>
<keyword evidence="5 8" id="KW-0378">Hydrolase</keyword>
<dbReference type="Proteomes" id="UP000198597">
    <property type="component" value="Unassembled WGS sequence"/>
</dbReference>
<dbReference type="Pfam" id="PF02811">
    <property type="entry name" value="PHP"/>
    <property type="match status" value="1"/>
</dbReference>
<keyword evidence="6 8" id="KW-0368">Histidine biosynthesis</keyword>
<dbReference type="GO" id="GO:0000105">
    <property type="term" value="P:L-histidine biosynthetic process"/>
    <property type="evidence" value="ECO:0007669"/>
    <property type="project" value="UniProtKB-UniRule"/>
</dbReference>
<evidence type="ECO:0000256" key="5">
    <source>
        <dbReference type="ARBA" id="ARBA00022801"/>
    </source>
</evidence>
<keyword evidence="11" id="KW-1185">Reference proteome</keyword>
<evidence type="ECO:0000256" key="4">
    <source>
        <dbReference type="ARBA" id="ARBA00022605"/>
    </source>
</evidence>
<dbReference type="InterPro" id="IPR010140">
    <property type="entry name" value="Histidinol_P_phosphatase_HisJ"/>
</dbReference>
<evidence type="ECO:0000256" key="2">
    <source>
        <dbReference type="ARBA" id="ARBA00009152"/>
    </source>
</evidence>
<evidence type="ECO:0000313" key="11">
    <source>
        <dbReference type="Proteomes" id="UP000198597"/>
    </source>
</evidence>
<dbReference type="PANTHER" id="PTHR21039">
    <property type="entry name" value="HISTIDINOL PHOSPHATASE-RELATED"/>
    <property type="match status" value="1"/>
</dbReference>
<feature type="domain" description="PHP" evidence="9">
    <location>
        <begin position="4"/>
        <end position="188"/>
    </location>
</feature>
<dbReference type="GO" id="GO:0005737">
    <property type="term" value="C:cytoplasm"/>
    <property type="evidence" value="ECO:0007669"/>
    <property type="project" value="TreeGrafter"/>
</dbReference>
<dbReference type="GO" id="GO:0004401">
    <property type="term" value="F:histidinol-phosphatase activity"/>
    <property type="evidence" value="ECO:0007669"/>
    <property type="project" value="UniProtKB-UniRule"/>
</dbReference>
<dbReference type="EMBL" id="FNJM01000004">
    <property type="protein sequence ID" value="SDP37609.1"/>
    <property type="molecule type" value="Genomic_DNA"/>
</dbReference>
<evidence type="ECO:0000256" key="3">
    <source>
        <dbReference type="ARBA" id="ARBA00013085"/>
    </source>
</evidence>
<dbReference type="OrthoDB" id="9775255at2"/>
<sequence length="255" mass="29514">MIFDSHMHSKFSTDSIMLIEDAINTSNKNNMGIILTEHTDLNYPVLDEFRCDIPSYLSTYEKYKSHSLLLGIEIGLAKDIYDGNNEITTNFNFDYVIGSIHSVNNMDIYNNYINTNYPKKKFFQNYLDDMLECSKLYNNFDALGHIDYLCRYAPFDNNEILVADYKDTLSEIMKTLISKDKVLELNTARLTSKEAQESLFDIYTLYKDLGGVHITLGSDAHKSSDIFRNFTLAQEMISKIGLKGIYFKERSPQYF</sequence>
<dbReference type="UniPathway" id="UPA00031">
    <property type="reaction ID" value="UER00013"/>
</dbReference>
<dbReference type="SUPFAM" id="SSF89550">
    <property type="entry name" value="PHP domain-like"/>
    <property type="match status" value="1"/>
</dbReference>
<comment type="catalytic activity">
    <reaction evidence="7 8">
        <text>L-histidinol phosphate + H2O = L-histidinol + phosphate</text>
        <dbReference type="Rhea" id="RHEA:14465"/>
        <dbReference type="ChEBI" id="CHEBI:15377"/>
        <dbReference type="ChEBI" id="CHEBI:43474"/>
        <dbReference type="ChEBI" id="CHEBI:57699"/>
        <dbReference type="ChEBI" id="CHEBI:57980"/>
        <dbReference type="EC" id="3.1.3.15"/>
    </reaction>
</comment>
<evidence type="ECO:0000256" key="1">
    <source>
        <dbReference type="ARBA" id="ARBA00004970"/>
    </source>
</evidence>
<organism evidence="10 11">
    <name type="scientific">Clostridium gasigenes</name>
    <dbReference type="NCBI Taxonomy" id="94869"/>
    <lineage>
        <taxon>Bacteria</taxon>
        <taxon>Bacillati</taxon>
        <taxon>Bacillota</taxon>
        <taxon>Clostridia</taxon>
        <taxon>Eubacteriales</taxon>
        <taxon>Clostridiaceae</taxon>
        <taxon>Clostridium</taxon>
    </lineage>
</organism>
<dbReference type="InterPro" id="IPR016195">
    <property type="entry name" value="Pol/histidinol_Pase-like"/>
</dbReference>
<dbReference type="EC" id="3.1.3.15" evidence="3 8"/>
<evidence type="ECO:0000256" key="7">
    <source>
        <dbReference type="ARBA" id="ARBA00049158"/>
    </source>
</evidence>
<proteinExistence type="inferred from homology"/>
<dbReference type="InterPro" id="IPR004013">
    <property type="entry name" value="PHP_dom"/>
</dbReference>
<gene>
    <name evidence="10" type="ORF">SAMN04488529_104200</name>
</gene>
<name>A0A1H0S7V7_9CLOT</name>
<dbReference type="NCBIfam" id="NF004086">
    <property type="entry name" value="PRK05588.1"/>
    <property type="match status" value="1"/>
</dbReference>
<comment type="similarity">
    <text evidence="2 8">Belongs to the PHP hydrolase family. HisK subfamily.</text>
</comment>
<dbReference type="NCBIfam" id="TIGR01856">
    <property type="entry name" value="hisJ_fam"/>
    <property type="match status" value="1"/>
</dbReference>
<reference evidence="10 11" key="1">
    <citation type="submission" date="2016-10" db="EMBL/GenBank/DDBJ databases">
        <authorList>
            <person name="de Groot N.N."/>
        </authorList>
    </citation>
    <scope>NUCLEOTIDE SEQUENCE [LARGE SCALE GENOMIC DNA]</scope>
    <source>
        <strain evidence="10 11">DSM 12272</strain>
    </source>
</reference>
<dbReference type="RefSeq" id="WP_089968829.1">
    <property type="nucleotide sequence ID" value="NZ_FNJM01000004.1"/>
</dbReference>
<dbReference type="STRING" id="94869.SAMN04488529_104200"/>